<evidence type="ECO:0000313" key="3">
    <source>
        <dbReference type="EMBL" id="MBB6482048.1"/>
    </source>
</evidence>
<dbReference type="Proteomes" id="UP000587760">
    <property type="component" value="Unassembled WGS sequence"/>
</dbReference>
<protein>
    <submittedName>
        <fullName evidence="3">Multisubunit Na+/H+ antiporter MnhG subunit</fullName>
    </submittedName>
</protein>
<keyword evidence="2" id="KW-0812">Transmembrane</keyword>
<evidence type="ECO:0000256" key="2">
    <source>
        <dbReference type="SAM" id="Phobius"/>
    </source>
</evidence>
<evidence type="ECO:0000313" key="4">
    <source>
        <dbReference type="Proteomes" id="UP000587760"/>
    </source>
</evidence>
<keyword evidence="2" id="KW-1133">Transmembrane helix</keyword>
<dbReference type="EMBL" id="JACHGJ010000009">
    <property type="protein sequence ID" value="MBB6482048.1"/>
    <property type="molecule type" value="Genomic_DNA"/>
</dbReference>
<dbReference type="RefSeq" id="WP_184748284.1">
    <property type="nucleotide sequence ID" value="NZ_JACHGJ010000009.1"/>
</dbReference>
<accession>A0A841RHN7</accession>
<evidence type="ECO:0000256" key="1">
    <source>
        <dbReference type="SAM" id="MobiDB-lite"/>
    </source>
</evidence>
<feature type="region of interest" description="Disordered" evidence="1">
    <location>
        <begin position="54"/>
        <end position="75"/>
    </location>
</feature>
<keyword evidence="4" id="KW-1185">Reference proteome</keyword>
<sequence>MKSILLVLFIIISFSAGITAFMWGQLAAAVALAIIAPVGLLYLLISTRYASKAEKPEKKKRQTAVDNYFHQEKDS</sequence>
<gene>
    <name evidence="3" type="ORF">HNR50_003736</name>
</gene>
<dbReference type="AlphaFoldDB" id="A0A841RHN7"/>
<proteinExistence type="predicted"/>
<name>A0A841RHN7_9SPIO</name>
<keyword evidence="2" id="KW-0472">Membrane</keyword>
<organism evidence="3 4">
    <name type="scientific">Spirochaeta isovalerica</name>
    <dbReference type="NCBI Taxonomy" id="150"/>
    <lineage>
        <taxon>Bacteria</taxon>
        <taxon>Pseudomonadati</taxon>
        <taxon>Spirochaetota</taxon>
        <taxon>Spirochaetia</taxon>
        <taxon>Spirochaetales</taxon>
        <taxon>Spirochaetaceae</taxon>
        <taxon>Spirochaeta</taxon>
    </lineage>
</organism>
<comment type="caution">
    <text evidence="3">The sequence shown here is derived from an EMBL/GenBank/DDBJ whole genome shotgun (WGS) entry which is preliminary data.</text>
</comment>
<feature type="transmembrane region" description="Helical" evidence="2">
    <location>
        <begin position="26"/>
        <end position="45"/>
    </location>
</feature>
<reference evidence="3 4" key="1">
    <citation type="submission" date="2020-08" db="EMBL/GenBank/DDBJ databases">
        <title>Genomic Encyclopedia of Type Strains, Phase IV (KMG-IV): sequencing the most valuable type-strain genomes for metagenomic binning, comparative biology and taxonomic classification.</title>
        <authorList>
            <person name="Goeker M."/>
        </authorList>
    </citation>
    <scope>NUCLEOTIDE SEQUENCE [LARGE SCALE GENOMIC DNA]</scope>
    <source>
        <strain evidence="3 4">DSM 2461</strain>
    </source>
</reference>